<dbReference type="SUPFAM" id="SSF56672">
    <property type="entry name" value="DNA/RNA polymerases"/>
    <property type="match status" value="1"/>
</dbReference>
<keyword evidence="2" id="KW-0808">Transferase</keyword>
<dbReference type="STRING" id="1754192.A0A1Y1X548"/>
<evidence type="ECO:0000313" key="7">
    <source>
        <dbReference type="Proteomes" id="UP000193944"/>
    </source>
</evidence>
<sequence length="135" mass="16076">MKIKLTFFTKKKYSINRRGATVIEFISSLYNYYIILDFSSLHLSVIITCNIYCTTLMDNKDIHNYSEDSYHKIDIINNIKKNNDNNKKKNNSNNKNNNINNKNNNFISDFDLDIFIDESKQVVNYVVIYYQELYI</sequence>
<dbReference type="Pfam" id="PF00136">
    <property type="entry name" value="DNA_pol_B"/>
    <property type="match status" value="1"/>
</dbReference>
<comment type="caution">
    <text evidence="6">The sequence shown here is derived from an EMBL/GenBank/DDBJ whole genome shotgun (WGS) entry which is preliminary data.</text>
</comment>
<dbReference type="EMBL" id="MCFG01000136">
    <property type="protein sequence ID" value="ORX80765.1"/>
    <property type="molecule type" value="Genomic_DNA"/>
</dbReference>
<keyword evidence="7" id="KW-1185">Reference proteome</keyword>
<proteinExistence type="predicted"/>
<evidence type="ECO:0000313" key="6">
    <source>
        <dbReference type="EMBL" id="ORX80765.1"/>
    </source>
</evidence>
<gene>
    <name evidence="6" type="ORF">BCR32DRAFT_280263</name>
</gene>
<dbReference type="GO" id="GO:0000166">
    <property type="term" value="F:nucleotide binding"/>
    <property type="evidence" value="ECO:0007669"/>
    <property type="project" value="InterPro"/>
</dbReference>
<name>A0A1Y1X548_9FUNG</name>
<reference evidence="6 7" key="1">
    <citation type="submission" date="2016-08" db="EMBL/GenBank/DDBJ databases">
        <title>A Parts List for Fungal Cellulosomes Revealed by Comparative Genomics.</title>
        <authorList>
            <consortium name="DOE Joint Genome Institute"/>
            <person name="Haitjema C.H."/>
            <person name="Gilmore S.P."/>
            <person name="Henske J.K."/>
            <person name="Solomon K.V."/>
            <person name="De Groot R."/>
            <person name="Kuo A."/>
            <person name="Mondo S.J."/>
            <person name="Salamov A.A."/>
            <person name="Labutti K."/>
            <person name="Zhao Z."/>
            <person name="Chiniquy J."/>
            <person name="Barry K."/>
            <person name="Brewer H.M."/>
            <person name="Purvine S.O."/>
            <person name="Wright A.T."/>
            <person name="Boxma B."/>
            <person name="Van Alen T."/>
            <person name="Hackstein J.H."/>
            <person name="Baker S.E."/>
            <person name="Grigoriev I.V."/>
            <person name="O'Malley M.A."/>
        </authorList>
    </citation>
    <scope>NUCLEOTIDE SEQUENCE [LARGE SCALE GENOMIC DNA]</scope>
    <source>
        <strain evidence="6 7">S4</strain>
    </source>
</reference>
<reference evidence="6 7" key="2">
    <citation type="submission" date="2016-08" db="EMBL/GenBank/DDBJ databases">
        <title>Pervasive Adenine N6-methylation of Active Genes in Fungi.</title>
        <authorList>
            <consortium name="DOE Joint Genome Institute"/>
            <person name="Mondo S.J."/>
            <person name="Dannebaum R.O."/>
            <person name="Kuo R.C."/>
            <person name="Labutti K."/>
            <person name="Haridas S."/>
            <person name="Kuo A."/>
            <person name="Salamov A."/>
            <person name="Ahrendt S.R."/>
            <person name="Lipzen A."/>
            <person name="Sullivan W."/>
            <person name="Andreopoulos W.B."/>
            <person name="Clum A."/>
            <person name="Lindquist E."/>
            <person name="Daum C."/>
            <person name="Ramamoorthy G.K."/>
            <person name="Gryganskyi A."/>
            <person name="Culley D."/>
            <person name="Magnuson J.K."/>
            <person name="James T.Y."/>
            <person name="O'Malley M.A."/>
            <person name="Stajich J.E."/>
            <person name="Spatafora J.W."/>
            <person name="Visel A."/>
            <person name="Grigoriev I.V."/>
        </authorList>
    </citation>
    <scope>NUCLEOTIDE SEQUENCE [LARGE SCALE GENOMIC DNA]</scope>
    <source>
        <strain evidence="6 7">S4</strain>
    </source>
</reference>
<dbReference type="InterPro" id="IPR023211">
    <property type="entry name" value="DNA_pol_palm_dom_sf"/>
</dbReference>
<dbReference type="InterPro" id="IPR043502">
    <property type="entry name" value="DNA/RNA_pol_sf"/>
</dbReference>
<evidence type="ECO:0000259" key="5">
    <source>
        <dbReference type="Pfam" id="PF00136"/>
    </source>
</evidence>
<accession>A0A1Y1X548</accession>
<dbReference type="GO" id="GO:0003677">
    <property type="term" value="F:DNA binding"/>
    <property type="evidence" value="ECO:0007669"/>
    <property type="project" value="InterPro"/>
</dbReference>
<dbReference type="EC" id="2.7.7.7" evidence="1"/>
<keyword evidence="3" id="KW-0548">Nucleotidyltransferase</keyword>
<evidence type="ECO:0000256" key="4">
    <source>
        <dbReference type="ARBA" id="ARBA00022932"/>
    </source>
</evidence>
<keyword evidence="4" id="KW-0239">DNA-directed DNA polymerase</keyword>
<evidence type="ECO:0000256" key="1">
    <source>
        <dbReference type="ARBA" id="ARBA00012417"/>
    </source>
</evidence>
<organism evidence="6 7">
    <name type="scientific">Anaeromyces robustus</name>
    <dbReference type="NCBI Taxonomy" id="1754192"/>
    <lineage>
        <taxon>Eukaryota</taxon>
        <taxon>Fungi</taxon>
        <taxon>Fungi incertae sedis</taxon>
        <taxon>Chytridiomycota</taxon>
        <taxon>Chytridiomycota incertae sedis</taxon>
        <taxon>Neocallimastigomycetes</taxon>
        <taxon>Neocallimastigales</taxon>
        <taxon>Neocallimastigaceae</taxon>
        <taxon>Anaeromyces</taxon>
    </lineage>
</organism>
<dbReference type="Gene3D" id="3.90.1600.10">
    <property type="entry name" value="Palm domain of DNA polymerase"/>
    <property type="match status" value="1"/>
</dbReference>
<dbReference type="Proteomes" id="UP000193944">
    <property type="component" value="Unassembled WGS sequence"/>
</dbReference>
<evidence type="ECO:0000256" key="2">
    <source>
        <dbReference type="ARBA" id="ARBA00022679"/>
    </source>
</evidence>
<evidence type="ECO:0000256" key="3">
    <source>
        <dbReference type="ARBA" id="ARBA00022695"/>
    </source>
</evidence>
<protein>
    <recommendedName>
        <fullName evidence="1">DNA-directed DNA polymerase</fullName>
        <ecNumber evidence="1">2.7.7.7</ecNumber>
    </recommendedName>
</protein>
<feature type="domain" description="DNA-directed DNA polymerase family B multifunctional" evidence="5">
    <location>
        <begin position="17"/>
        <end position="81"/>
    </location>
</feature>
<dbReference type="InterPro" id="IPR006134">
    <property type="entry name" value="DNA-dir_DNA_pol_B_multi_dom"/>
</dbReference>
<dbReference type="GO" id="GO:0003887">
    <property type="term" value="F:DNA-directed DNA polymerase activity"/>
    <property type="evidence" value="ECO:0007669"/>
    <property type="project" value="UniProtKB-KW"/>
</dbReference>
<dbReference type="AlphaFoldDB" id="A0A1Y1X548"/>